<dbReference type="InterPro" id="IPR036188">
    <property type="entry name" value="FAD/NAD-bd_sf"/>
</dbReference>
<dbReference type="RefSeq" id="WP_142947932.1">
    <property type="nucleotide sequence ID" value="NZ_ARXR01000005.1"/>
</dbReference>
<evidence type="ECO:0000259" key="5">
    <source>
        <dbReference type="Pfam" id="PF00732"/>
    </source>
</evidence>
<evidence type="ECO:0000259" key="6">
    <source>
        <dbReference type="Pfam" id="PF05199"/>
    </source>
</evidence>
<feature type="domain" description="Glucose-methanol-choline oxidoreductase N-terminal" evidence="5">
    <location>
        <begin position="87"/>
        <end position="303"/>
    </location>
</feature>
<dbReference type="SUPFAM" id="SSF51905">
    <property type="entry name" value="FAD/NAD(P)-binding domain"/>
    <property type="match status" value="1"/>
</dbReference>
<proteinExistence type="inferred from homology"/>
<reference evidence="7 8" key="1">
    <citation type="submission" date="2012-09" db="EMBL/GenBank/DDBJ databases">
        <title>Genome Sequence of alkane-degrading Bacterium Alcanivorax venustensis ISO4.</title>
        <authorList>
            <person name="Lai Q."/>
            <person name="Shao Z."/>
        </authorList>
    </citation>
    <scope>NUCLEOTIDE SEQUENCE [LARGE SCALE GENOMIC DNA]</scope>
    <source>
        <strain evidence="7 8">ISO4</strain>
    </source>
</reference>
<dbReference type="Pfam" id="PF00732">
    <property type="entry name" value="GMC_oxred_N"/>
    <property type="match status" value="1"/>
</dbReference>
<keyword evidence="2" id="KW-0285">Flavoprotein</keyword>
<gene>
    <name evidence="7" type="ORF">ISO4_00823</name>
</gene>
<evidence type="ECO:0000256" key="1">
    <source>
        <dbReference type="ARBA" id="ARBA00010790"/>
    </source>
</evidence>
<comment type="similarity">
    <text evidence="1">Belongs to the GMC oxidoreductase family.</text>
</comment>
<keyword evidence="3" id="KW-0274">FAD</keyword>
<sequence length="536" mass="58029">MQDLSTLKIQNIADPWDNAREKWNLIDGATVSDDRTLEADVVIIGTGAGGGVSAEILSAAGLKVILVEAGRLTSSRDFNLNEGDAYRQLYQEGAMRATKDGAITILQGRTVGGTTVVNWTSSFRTPKETLNHWRERFGVDNTSRADLDPYFQRMEKQLGIEPWAMPANANNDVIKRGCEKLGWDWSVIPRNVRGCWNIGYCGMGCPTNAKQSMLVTTLPAAMEAGATLIHSARADKLVHDGTRVSAVQVTPLNHDRNPTGATVTLKAPTIIAAGGGIQTPALLLRSEVPDPDGRVGKRTFLHVTSFAFGRYDREIAPYYGAPQSLHSDQFTFTGGVDGPIGYKLEMMPLHPGLTGALLGGFGEQAREHITALPNTAASIALMRDGFHEESPGGTVELRDNGEPVLDYPVTDYLLDGARRSLYSQVEMQFAAGARAVRPGHIRAPFYTSWAQAREAMADLSYQALDVPLGSAHVMGGCPMGDKDRGLVDAQGRYRHLENLYVFDGSVFPTSLGVNPQLSIYGLSARNATALAERLRA</sequence>
<protein>
    <submittedName>
        <fullName evidence="7">GMC oxidoreductase family protein</fullName>
    </submittedName>
</protein>
<dbReference type="PANTHER" id="PTHR46056">
    <property type="entry name" value="LONG-CHAIN-ALCOHOL OXIDASE"/>
    <property type="match status" value="1"/>
</dbReference>
<organism evidence="7 8">
    <name type="scientific">Alloalcanivorax venustensis ISO4</name>
    <dbReference type="NCBI Taxonomy" id="1177184"/>
    <lineage>
        <taxon>Bacteria</taxon>
        <taxon>Pseudomonadati</taxon>
        <taxon>Pseudomonadota</taxon>
        <taxon>Gammaproteobacteria</taxon>
        <taxon>Oceanospirillales</taxon>
        <taxon>Alcanivoracaceae</taxon>
        <taxon>Alloalcanivorax</taxon>
    </lineage>
</organism>
<name>A0ABS0AFF3_9GAMM</name>
<accession>A0ABS0AFF3</accession>
<evidence type="ECO:0000256" key="2">
    <source>
        <dbReference type="ARBA" id="ARBA00022630"/>
    </source>
</evidence>
<feature type="domain" description="Glucose-methanol-choline oxidoreductase C-terminal" evidence="6">
    <location>
        <begin position="393"/>
        <end position="522"/>
    </location>
</feature>
<dbReference type="Pfam" id="PF05199">
    <property type="entry name" value="GMC_oxred_C"/>
    <property type="match status" value="1"/>
</dbReference>
<evidence type="ECO:0000313" key="7">
    <source>
        <dbReference type="EMBL" id="MBF5052221.1"/>
    </source>
</evidence>
<keyword evidence="4" id="KW-0560">Oxidoreductase</keyword>
<dbReference type="EMBL" id="ARXR01000005">
    <property type="protein sequence ID" value="MBF5052221.1"/>
    <property type="molecule type" value="Genomic_DNA"/>
</dbReference>
<dbReference type="Proteomes" id="UP000644441">
    <property type="component" value="Unassembled WGS sequence"/>
</dbReference>
<dbReference type="PANTHER" id="PTHR46056:SF12">
    <property type="entry name" value="LONG-CHAIN-ALCOHOL OXIDASE"/>
    <property type="match status" value="1"/>
</dbReference>
<comment type="caution">
    <text evidence="7">The sequence shown here is derived from an EMBL/GenBank/DDBJ whole genome shotgun (WGS) entry which is preliminary data.</text>
</comment>
<evidence type="ECO:0000256" key="4">
    <source>
        <dbReference type="ARBA" id="ARBA00023002"/>
    </source>
</evidence>
<keyword evidence="8" id="KW-1185">Reference proteome</keyword>
<dbReference type="InterPro" id="IPR000172">
    <property type="entry name" value="GMC_OxRdtase_N"/>
</dbReference>
<evidence type="ECO:0000313" key="8">
    <source>
        <dbReference type="Proteomes" id="UP000644441"/>
    </source>
</evidence>
<dbReference type="InterPro" id="IPR007867">
    <property type="entry name" value="GMC_OxRtase_C"/>
</dbReference>
<evidence type="ECO:0000256" key="3">
    <source>
        <dbReference type="ARBA" id="ARBA00022827"/>
    </source>
</evidence>
<dbReference type="Gene3D" id="3.50.50.60">
    <property type="entry name" value="FAD/NAD(P)-binding domain"/>
    <property type="match status" value="2"/>
</dbReference>